<protein>
    <submittedName>
        <fullName evidence="1">Uncharacterized protein</fullName>
    </submittedName>
</protein>
<evidence type="ECO:0000313" key="1">
    <source>
        <dbReference type="EMBL" id="SEK15203.1"/>
    </source>
</evidence>
<evidence type="ECO:0000313" key="2">
    <source>
        <dbReference type="Proteomes" id="UP000183529"/>
    </source>
</evidence>
<dbReference type="EMBL" id="FNZM01000035">
    <property type="protein sequence ID" value="SEK15203.1"/>
    <property type="molecule type" value="Genomic_DNA"/>
</dbReference>
<dbReference type="AlphaFoldDB" id="A0AAQ1JYH9"/>
<comment type="caution">
    <text evidence="1">The sequence shown here is derived from an EMBL/GenBank/DDBJ whole genome shotgun (WGS) entry which is preliminary data.</text>
</comment>
<sequence>MRIRRGLLPYPHRAFQHRLFIDAFVDVVTTAPGNFNR</sequence>
<reference evidence="1 2" key="1">
    <citation type="submission" date="2016-10" db="EMBL/GenBank/DDBJ databases">
        <authorList>
            <person name="Varghese N."/>
            <person name="Submissions S."/>
        </authorList>
    </citation>
    <scope>NUCLEOTIDE SEQUENCE [LARGE SCALE GENOMIC DNA]</scope>
    <source>
        <strain evidence="1 2">LMG 22274</strain>
    </source>
</reference>
<dbReference type="Proteomes" id="UP000183529">
    <property type="component" value="Unassembled WGS sequence"/>
</dbReference>
<gene>
    <name evidence="1" type="ORF">SAMN05216550_13516</name>
</gene>
<name>A0AAQ1JYH9_9BURK</name>
<proteinExistence type="predicted"/>
<accession>A0AAQ1JYH9</accession>
<organism evidence="1 2">
    <name type="scientific">Paraburkholderia tropica</name>
    <dbReference type="NCBI Taxonomy" id="92647"/>
    <lineage>
        <taxon>Bacteria</taxon>
        <taxon>Pseudomonadati</taxon>
        <taxon>Pseudomonadota</taxon>
        <taxon>Betaproteobacteria</taxon>
        <taxon>Burkholderiales</taxon>
        <taxon>Burkholderiaceae</taxon>
        <taxon>Paraburkholderia</taxon>
    </lineage>
</organism>